<dbReference type="Gene3D" id="3.30.479.30">
    <property type="entry name" value="Band 7 domain"/>
    <property type="match status" value="1"/>
</dbReference>
<evidence type="ECO:0000259" key="7">
    <source>
        <dbReference type="Pfam" id="PF15975"/>
    </source>
</evidence>
<protein>
    <submittedName>
        <fullName evidence="8">(FLOT)</fullName>
    </submittedName>
</protein>
<comment type="subcellular location">
    <subcellularLocation>
        <location evidence="1">Cell membrane</location>
    </subcellularLocation>
</comment>
<feature type="transmembrane region" description="Helical" evidence="5">
    <location>
        <begin position="6"/>
        <end position="26"/>
    </location>
</feature>
<dbReference type="Pfam" id="PF01145">
    <property type="entry name" value="Band_7"/>
    <property type="match status" value="1"/>
</dbReference>
<evidence type="ECO:0000256" key="2">
    <source>
        <dbReference type="ARBA" id="ARBA00007161"/>
    </source>
</evidence>
<evidence type="ECO:0000256" key="3">
    <source>
        <dbReference type="ARBA" id="ARBA00022475"/>
    </source>
</evidence>
<name>A0A075HDB1_9EURY</name>
<keyword evidence="5" id="KW-1133">Transmembrane helix</keyword>
<dbReference type="GO" id="GO:0005886">
    <property type="term" value="C:plasma membrane"/>
    <property type="evidence" value="ECO:0007669"/>
    <property type="project" value="UniProtKB-SubCell"/>
</dbReference>
<evidence type="ECO:0000256" key="1">
    <source>
        <dbReference type="ARBA" id="ARBA00004236"/>
    </source>
</evidence>
<proteinExistence type="inferred from homology"/>
<evidence type="ECO:0000256" key="5">
    <source>
        <dbReference type="SAM" id="Phobius"/>
    </source>
</evidence>
<dbReference type="SUPFAM" id="SSF117892">
    <property type="entry name" value="Band 7/SPFH domain"/>
    <property type="match status" value="1"/>
</dbReference>
<dbReference type="Pfam" id="PF15975">
    <property type="entry name" value="Flot"/>
    <property type="match status" value="1"/>
</dbReference>
<feature type="domain" description="Flotillin C-terminal" evidence="7">
    <location>
        <begin position="333"/>
        <end position="425"/>
    </location>
</feature>
<comment type="similarity">
    <text evidence="2">Belongs to the band 7/mec-2 family. Flotillin subfamily.</text>
</comment>
<gene>
    <name evidence="8" type="primary">FLOT</name>
</gene>
<evidence type="ECO:0000256" key="4">
    <source>
        <dbReference type="ARBA" id="ARBA00023136"/>
    </source>
</evidence>
<dbReference type="CDD" id="cd03399">
    <property type="entry name" value="SPFH_flotillin"/>
    <property type="match status" value="1"/>
</dbReference>
<keyword evidence="5" id="KW-0812">Transmembrane</keyword>
<dbReference type="InterPro" id="IPR027705">
    <property type="entry name" value="Flotillin_fam"/>
</dbReference>
<keyword evidence="4 5" id="KW-0472">Membrane</keyword>
<dbReference type="AlphaFoldDB" id="A0A075HDB1"/>
<feature type="domain" description="Band 7" evidence="6">
    <location>
        <begin position="35"/>
        <end position="209"/>
    </location>
</feature>
<reference evidence="8" key="1">
    <citation type="journal article" date="2014" name="Genome Biol. Evol.">
        <title>Pangenome evidence for extensive interdomain horizontal transfer affecting lineage core and shell genes in uncultured planktonic thaumarchaeota and euryarchaeota.</title>
        <authorList>
            <person name="Deschamps P."/>
            <person name="Zivanovic Y."/>
            <person name="Moreira D."/>
            <person name="Rodriguez-Valera F."/>
            <person name="Lopez-Garcia P."/>
        </authorList>
    </citation>
    <scope>NUCLEOTIDE SEQUENCE</scope>
</reference>
<keyword evidence="3" id="KW-1003">Cell membrane</keyword>
<dbReference type="EMBL" id="KF900929">
    <property type="protein sequence ID" value="AIF11868.1"/>
    <property type="molecule type" value="Genomic_DNA"/>
</dbReference>
<evidence type="ECO:0000313" key="8">
    <source>
        <dbReference type="EMBL" id="AIF11868.1"/>
    </source>
</evidence>
<dbReference type="PANTHER" id="PTHR13806">
    <property type="entry name" value="FLOTILLIN-RELATED"/>
    <property type="match status" value="1"/>
</dbReference>
<evidence type="ECO:0000259" key="6">
    <source>
        <dbReference type="Pfam" id="PF01145"/>
    </source>
</evidence>
<accession>A0A075HDB1</accession>
<organism evidence="8">
    <name type="scientific">uncultured marine group II/III euryarchaeote KM3_53_G07</name>
    <dbReference type="NCBI Taxonomy" id="1456458"/>
    <lineage>
        <taxon>Archaea</taxon>
        <taxon>Methanobacteriati</taxon>
        <taxon>Methanobacteriota</taxon>
        <taxon>environmental samples</taxon>
    </lineage>
</organism>
<sequence>MAAAEWGVLTLFALVLLMFFMFMMVVMRYKRCASDEILVVYGRVRGGRASRCIHGGATMVWPLIQDYKKLSLVPMTIQINLTNALSLQNIRIHVPSTFTVGVSTDPLIMNNAAERLLHLNKSQIEEMASEIIFGQLRLTVAGMTIEQINQDRDNFLERITLNVGHELHKLGLYLINVNITDITDDSDYIESIGKKAAATAVNAAKADVAIADRDGAIGSAEANRARDIQVAENEAEAEKGKKAAKADQRIFVQGQEALAIEGENTSKANIAEYNAGLAEKEAEAMRRAEVARRTAEMEVQKAQYHLEQERLKAEEIVREEIAKTQIEIAAEAEAERQRRIARGEADAILAKYTAEAEGVQKVLEAKATGYKNLVAGAGGDPKAAATLLMVEKIESMVEAQVEAIKNLKIDNITVWDSGGDGDGSSTSNFISSLVKSLPPIHDVAANAGVDLPEYLGTVSDKDNSE</sequence>
<dbReference type="PANTHER" id="PTHR13806:SF31">
    <property type="entry name" value="FLOTILLIN-LIKE PROTEIN 1-RELATED"/>
    <property type="match status" value="1"/>
</dbReference>
<dbReference type="InterPro" id="IPR001107">
    <property type="entry name" value="Band_7"/>
</dbReference>
<dbReference type="InterPro" id="IPR031905">
    <property type="entry name" value="Flotillin_C"/>
</dbReference>
<dbReference type="InterPro" id="IPR036013">
    <property type="entry name" value="Band_7/SPFH_dom_sf"/>
</dbReference>